<evidence type="ECO:0000256" key="1">
    <source>
        <dbReference type="SAM" id="MobiDB-lite"/>
    </source>
</evidence>
<dbReference type="SUPFAM" id="SSF54106">
    <property type="entry name" value="LysM domain"/>
    <property type="match status" value="1"/>
</dbReference>
<dbReference type="PANTHER" id="PTHR34700:SF4">
    <property type="entry name" value="PHAGE-LIKE ELEMENT PBSX PROTEIN XKDP"/>
    <property type="match status" value="1"/>
</dbReference>
<dbReference type="InterPro" id="IPR036779">
    <property type="entry name" value="LysM_dom_sf"/>
</dbReference>
<organism evidence="4 5">
    <name type="scientific">Propionibacterium ruminifibrarum</name>
    <dbReference type="NCBI Taxonomy" id="1962131"/>
    <lineage>
        <taxon>Bacteria</taxon>
        <taxon>Bacillati</taxon>
        <taxon>Actinomycetota</taxon>
        <taxon>Actinomycetes</taxon>
        <taxon>Propionibacteriales</taxon>
        <taxon>Propionibacteriaceae</taxon>
        <taxon>Propionibacterium</taxon>
    </lineage>
</organism>
<keyword evidence="2" id="KW-0472">Membrane</keyword>
<evidence type="ECO:0000313" key="5">
    <source>
        <dbReference type="Proteomes" id="UP000265962"/>
    </source>
</evidence>
<feature type="region of interest" description="Disordered" evidence="1">
    <location>
        <begin position="441"/>
        <end position="475"/>
    </location>
</feature>
<dbReference type="OrthoDB" id="8444614at2"/>
<dbReference type="EMBL" id="OMOH01000008">
    <property type="protein sequence ID" value="SPF69042.1"/>
    <property type="molecule type" value="Genomic_DNA"/>
</dbReference>
<feature type="region of interest" description="Disordered" evidence="1">
    <location>
        <begin position="564"/>
        <end position="583"/>
    </location>
</feature>
<feature type="domain" description="LysM" evidence="3">
    <location>
        <begin position="242"/>
        <end position="291"/>
    </location>
</feature>
<dbReference type="InterPro" id="IPR011990">
    <property type="entry name" value="TPR-like_helical_dom_sf"/>
</dbReference>
<dbReference type="Gene3D" id="3.10.350.10">
    <property type="entry name" value="LysM domain"/>
    <property type="match status" value="2"/>
</dbReference>
<feature type="region of interest" description="Disordered" evidence="1">
    <location>
        <begin position="119"/>
        <end position="149"/>
    </location>
</feature>
<dbReference type="Proteomes" id="UP000265962">
    <property type="component" value="Unassembled WGS sequence"/>
</dbReference>
<dbReference type="PROSITE" id="PS51782">
    <property type="entry name" value="LYSM"/>
    <property type="match status" value="2"/>
</dbReference>
<feature type="compositionally biased region" description="Polar residues" evidence="1">
    <location>
        <begin position="692"/>
        <end position="708"/>
    </location>
</feature>
<keyword evidence="5" id="KW-1185">Reference proteome</keyword>
<evidence type="ECO:0000259" key="3">
    <source>
        <dbReference type="PROSITE" id="PS51782"/>
    </source>
</evidence>
<feature type="compositionally biased region" description="Low complexity" evidence="1">
    <location>
        <begin position="341"/>
        <end position="354"/>
    </location>
</feature>
<gene>
    <name evidence="4" type="ORF">PROPJV5_2007</name>
</gene>
<evidence type="ECO:0000256" key="2">
    <source>
        <dbReference type="SAM" id="Phobius"/>
    </source>
</evidence>
<dbReference type="RefSeq" id="WP_119716162.1">
    <property type="nucleotide sequence ID" value="NZ_OMOH01000008.1"/>
</dbReference>
<dbReference type="AlphaFoldDB" id="A0A375I2G0"/>
<feature type="domain" description="LysM" evidence="3">
    <location>
        <begin position="154"/>
        <end position="204"/>
    </location>
</feature>
<dbReference type="SMART" id="SM01043">
    <property type="entry name" value="BTAD"/>
    <property type="match status" value="1"/>
</dbReference>
<dbReference type="Gene3D" id="1.25.40.10">
    <property type="entry name" value="Tetratricopeptide repeat domain"/>
    <property type="match status" value="1"/>
</dbReference>
<sequence>MRRLLARATALIILVALVPGGAWALARWGRLDLLGRIRWTRLFSHPDDGSLVLVALTVLGWLAWLLLLASLVSETIRVITRGAVRIDLPGARLFAPLAAVLVASIAGLVTLAHPAPGHTGPGGPVADPPAAAPGNRPAESGGAPAAAAPAREALLHTVADGDDLWTLAERYYGNGADWRRIVEANQGTVLTPLDRLQPGTTLEIPDPADADDRARPAVGRTAAQQFSHRVDDPDAATGDGTYAVEVDEGDSMWAIAREELGDGAEWPRIADLNRADVPDPSLIHPGQVLAVPDDRGGSARPTQGDRGGQPDEDPARRSGQAPPPARGGVPDGTSAEGTRPGDGATPVAPAGATGHQDGAAGVDRPDGVPEPDDPARPLADEQAVSDQLLRTVGPIGATTAAVVLMTLAVRRRWQLNARPVGRRCPQIGERGRRAEAALAAVASRSGPAPAPATDQEDPAGPTSHAAAGPGGGSVPVLLGSADGTPVHVDLMARGVLTVDAAHADLADGLRAGLAIQLADESAPAVQVRAGPGCAWLSCLDSPRIVTAQDRTRLRRDAARLVAERTAALSGGENDTVPGPVGDPGTGEAWEPVVLLLDEPCPFGADELTRIGVCAVAPPLPGERAALELGEHRAGLDGLEFAPELVMAPARRGIEDLLETADSTDYTKAWWWTTDTDLPDDIVPLRNRGTAPAPSQESTVPPATSPTAHTARTPFLRLLGPVELSGAQGRRPARAVRQCLEYCAWILAHPAGTAVQMTRELLVADTTRRSNMSRLRAWLGSDEDGEPYLPDAYSGHISLHPQVTSDWEQLQLLVTPGVNRVSDTALEQGLALVRGAPLADAAPGEWAWAEQMRLDMISTIRDIGVELAGRRLGRGEYEQAGHAARTALAAAPGDEQLMGMLLRAEHLAGNRPEAERLVLQITRTARQTSTDLTDETVALLQEVMEGRRRARLA</sequence>
<dbReference type="Pfam" id="PF03704">
    <property type="entry name" value="BTAD"/>
    <property type="match status" value="1"/>
</dbReference>
<feature type="region of interest" description="Disordered" evidence="1">
    <location>
        <begin position="197"/>
        <end position="239"/>
    </location>
</feature>
<accession>A0A375I2G0</accession>
<dbReference type="Pfam" id="PF01476">
    <property type="entry name" value="LysM"/>
    <property type="match status" value="2"/>
</dbReference>
<dbReference type="InterPro" id="IPR052196">
    <property type="entry name" value="Bact_Kbp"/>
</dbReference>
<keyword evidence="2" id="KW-0812">Transmembrane</keyword>
<feature type="compositionally biased region" description="Basic and acidic residues" evidence="1">
    <location>
        <begin position="363"/>
        <end position="378"/>
    </location>
</feature>
<dbReference type="SMART" id="SM00257">
    <property type="entry name" value="LysM"/>
    <property type="match status" value="2"/>
</dbReference>
<feature type="transmembrane region" description="Helical" evidence="2">
    <location>
        <begin position="50"/>
        <end position="72"/>
    </location>
</feature>
<feature type="compositionally biased region" description="Low complexity" evidence="1">
    <location>
        <begin position="132"/>
        <end position="149"/>
    </location>
</feature>
<proteinExistence type="predicted"/>
<dbReference type="InterPro" id="IPR018392">
    <property type="entry name" value="LysM"/>
</dbReference>
<protein>
    <submittedName>
        <fullName evidence="4">LysM</fullName>
    </submittedName>
</protein>
<reference evidence="5" key="1">
    <citation type="submission" date="2018-02" db="EMBL/GenBank/DDBJ databases">
        <authorList>
            <person name="Hornung B."/>
        </authorList>
    </citation>
    <scope>NUCLEOTIDE SEQUENCE [LARGE SCALE GENOMIC DNA]</scope>
</reference>
<name>A0A375I2G0_9ACTN</name>
<feature type="region of interest" description="Disordered" evidence="1">
    <location>
        <begin position="277"/>
        <end position="378"/>
    </location>
</feature>
<dbReference type="PANTHER" id="PTHR34700">
    <property type="entry name" value="POTASSIUM BINDING PROTEIN KBP"/>
    <property type="match status" value="1"/>
</dbReference>
<dbReference type="InterPro" id="IPR005158">
    <property type="entry name" value="BTAD"/>
</dbReference>
<feature type="region of interest" description="Disordered" evidence="1">
    <location>
        <begin position="681"/>
        <end position="708"/>
    </location>
</feature>
<evidence type="ECO:0000313" key="4">
    <source>
        <dbReference type="EMBL" id="SPF69042.1"/>
    </source>
</evidence>
<dbReference type="SUPFAM" id="SSF48452">
    <property type="entry name" value="TPR-like"/>
    <property type="match status" value="1"/>
</dbReference>
<dbReference type="CDD" id="cd00118">
    <property type="entry name" value="LysM"/>
    <property type="match status" value="1"/>
</dbReference>
<feature type="transmembrane region" description="Helical" evidence="2">
    <location>
        <begin position="93"/>
        <end position="112"/>
    </location>
</feature>
<keyword evidence="2" id="KW-1133">Transmembrane helix</keyword>